<reference evidence="1" key="1">
    <citation type="journal article" date="2015" name="Nature">
        <title>Complex archaea that bridge the gap between prokaryotes and eukaryotes.</title>
        <authorList>
            <person name="Spang A."/>
            <person name="Saw J.H."/>
            <person name="Jorgensen S.L."/>
            <person name="Zaremba-Niedzwiedzka K."/>
            <person name="Martijn J."/>
            <person name="Lind A.E."/>
            <person name="van Eijk R."/>
            <person name="Schleper C."/>
            <person name="Guy L."/>
            <person name="Ettema T.J."/>
        </authorList>
    </citation>
    <scope>NUCLEOTIDE SEQUENCE</scope>
</reference>
<gene>
    <name evidence="1" type="ORF">LCGC14_2407700</name>
</gene>
<dbReference type="EMBL" id="LAZR01036304">
    <property type="protein sequence ID" value="KKL25198.1"/>
    <property type="molecule type" value="Genomic_DNA"/>
</dbReference>
<dbReference type="AlphaFoldDB" id="A0A0F9EMY2"/>
<sequence>MAQFRATIRGNREEASRLGTKKSGIEAHINGWFVGVAIYAAHDVSNNQDRFSIYITSGSDSGKESFIGEVREGPDGPVFIPDYTKKGG</sequence>
<proteinExistence type="predicted"/>
<protein>
    <submittedName>
        <fullName evidence="1">Uncharacterized protein</fullName>
    </submittedName>
</protein>
<accession>A0A0F9EMY2</accession>
<name>A0A0F9EMY2_9ZZZZ</name>
<evidence type="ECO:0000313" key="1">
    <source>
        <dbReference type="EMBL" id="KKL25198.1"/>
    </source>
</evidence>
<comment type="caution">
    <text evidence="1">The sequence shown here is derived from an EMBL/GenBank/DDBJ whole genome shotgun (WGS) entry which is preliminary data.</text>
</comment>
<organism evidence="1">
    <name type="scientific">marine sediment metagenome</name>
    <dbReference type="NCBI Taxonomy" id="412755"/>
    <lineage>
        <taxon>unclassified sequences</taxon>
        <taxon>metagenomes</taxon>
        <taxon>ecological metagenomes</taxon>
    </lineage>
</organism>